<feature type="domain" description="Exonuclease" evidence="8">
    <location>
        <begin position="259"/>
        <end position="418"/>
    </location>
</feature>
<evidence type="ECO:0000313" key="10">
    <source>
        <dbReference type="Proteomes" id="UP000295252"/>
    </source>
</evidence>
<dbReference type="InParanoid" id="A0A068UUK4"/>
<keyword evidence="6" id="KW-0539">Nucleus</keyword>
<dbReference type="EMBL" id="HG739145">
    <property type="protein sequence ID" value="CDP11992.1"/>
    <property type="molecule type" value="Genomic_DNA"/>
</dbReference>
<dbReference type="SUPFAM" id="SSF53098">
    <property type="entry name" value="Ribonuclease H-like"/>
    <property type="match status" value="1"/>
</dbReference>
<evidence type="ECO:0000256" key="2">
    <source>
        <dbReference type="ARBA" id="ARBA00006357"/>
    </source>
</evidence>
<accession>A0A068UUK4</accession>
<dbReference type="CDD" id="cd06145">
    <property type="entry name" value="REX1_like"/>
    <property type="match status" value="1"/>
</dbReference>
<dbReference type="FunFam" id="3.30.420.10:FF:000019">
    <property type="entry name" value="RNA exonuclease NEF-sp"/>
    <property type="match status" value="1"/>
</dbReference>
<reference evidence="10" key="1">
    <citation type="journal article" date="2014" name="Science">
        <title>The coffee genome provides insight into the convergent evolution of caffeine biosynthesis.</title>
        <authorList>
            <person name="Denoeud F."/>
            <person name="Carretero-Paulet L."/>
            <person name="Dereeper A."/>
            <person name="Droc G."/>
            <person name="Guyot R."/>
            <person name="Pietrella M."/>
            <person name="Zheng C."/>
            <person name="Alberti A."/>
            <person name="Anthony F."/>
            <person name="Aprea G."/>
            <person name="Aury J.M."/>
            <person name="Bento P."/>
            <person name="Bernard M."/>
            <person name="Bocs S."/>
            <person name="Campa C."/>
            <person name="Cenci A."/>
            <person name="Combes M.C."/>
            <person name="Crouzillat D."/>
            <person name="Da Silva C."/>
            <person name="Daddiego L."/>
            <person name="De Bellis F."/>
            <person name="Dussert S."/>
            <person name="Garsmeur O."/>
            <person name="Gayraud T."/>
            <person name="Guignon V."/>
            <person name="Jahn K."/>
            <person name="Jamilloux V."/>
            <person name="Joet T."/>
            <person name="Labadie K."/>
            <person name="Lan T."/>
            <person name="Leclercq J."/>
            <person name="Lepelley M."/>
            <person name="Leroy T."/>
            <person name="Li L.T."/>
            <person name="Librado P."/>
            <person name="Lopez L."/>
            <person name="Munoz A."/>
            <person name="Noel B."/>
            <person name="Pallavicini A."/>
            <person name="Perrotta G."/>
            <person name="Poncet V."/>
            <person name="Pot D."/>
            <person name="Priyono X."/>
            <person name="Rigoreau M."/>
            <person name="Rouard M."/>
            <person name="Rozas J."/>
            <person name="Tranchant-Dubreuil C."/>
            <person name="VanBuren R."/>
            <person name="Zhang Q."/>
            <person name="Andrade A.C."/>
            <person name="Argout X."/>
            <person name="Bertrand B."/>
            <person name="de Kochko A."/>
            <person name="Graziosi G."/>
            <person name="Henry R.J."/>
            <person name="Jayarama X."/>
            <person name="Ming R."/>
            <person name="Nagai C."/>
            <person name="Rounsley S."/>
            <person name="Sankoff D."/>
            <person name="Giuliano G."/>
            <person name="Albert V.A."/>
            <person name="Wincker P."/>
            <person name="Lashermes P."/>
        </authorList>
    </citation>
    <scope>NUCLEOTIDE SEQUENCE [LARGE SCALE GENOMIC DNA]</scope>
    <source>
        <strain evidence="10">cv. DH200-94</strain>
    </source>
</reference>
<proteinExistence type="inferred from homology"/>
<keyword evidence="10" id="KW-1185">Reference proteome</keyword>
<feature type="compositionally biased region" description="Polar residues" evidence="7">
    <location>
        <begin position="32"/>
        <end position="54"/>
    </location>
</feature>
<dbReference type="Gramene" id="CDP11992">
    <property type="protein sequence ID" value="CDP11992"/>
    <property type="gene ID" value="GSCOC_T00035335001"/>
</dbReference>
<evidence type="ECO:0000256" key="3">
    <source>
        <dbReference type="ARBA" id="ARBA00022722"/>
    </source>
</evidence>
<dbReference type="Gene3D" id="3.30.420.10">
    <property type="entry name" value="Ribonuclease H-like superfamily/Ribonuclease H"/>
    <property type="match status" value="1"/>
</dbReference>
<keyword evidence="3" id="KW-0540">Nuclease</keyword>
<dbReference type="AlphaFoldDB" id="A0A068UUK4"/>
<evidence type="ECO:0000256" key="1">
    <source>
        <dbReference type="ARBA" id="ARBA00004123"/>
    </source>
</evidence>
<dbReference type="PANTHER" id="PTHR12801">
    <property type="entry name" value="RNA EXONUCLEASE REXO1 / RECO3 FAMILY MEMBER-RELATED"/>
    <property type="match status" value="1"/>
</dbReference>
<evidence type="ECO:0000259" key="8">
    <source>
        <dbReference type="SMART" id="SM00479"/>
    </source>
</evidence>
<dbReference type="SMART" id="SM00479">
    <property type="entry name" value="EXOIII"/>
    <property type="match status" value="1"/>
</dbReference>
<dbReference type="GO" id="GO:0005634">
    <property type="term" value="C:nucleus"/>
    <property type="evidence" value="ECO:0007669"/>
    <property type="project" value="UniProtKB-SubCell"/>
</dbReference>
<dbReference type="FunCoup" id="A0A068UUK4">
    <property type="interactions" value="1367"/>
</dbReference>
<dbReference type="InterPro" id="IPR013520">
    <property type="entry name" value="Ribonucl_H"/>
</dbReference>
<dbReference type="InterPro" id="IPR036397">
    <property type="entry name" value="RNaseH_sf"/>
</dbReference>
<dbReference type="GO" id="GO:0003676">
    <property type="term" value="F:nucleic acid binding"/>
    <property type="evidence" value="ECO:0007669"/>
    <property type="project" value="InterPro"/>
</dbReference>
<evidence type="ECO:0000256" key="7">
    <source>
        <dbReference type="SAM" id="MobiDB-lite"/>
    </source>
</evidence>
<sequence>MSNSFPSPILLYKNSRLPFVYFFLSPSSRQTSTMNSQNHHSQHQKPTNNCQYNRGKNASDNSNSSKPNKSFFDIYGPEGRSDVVFKQPDANSTLNLQDVQGLVTWVLGDGFMPSWIFIKNKPLIPKVVMVYLPGLDAAMYLSQSKLLKGFKQCCGIPRAVLALSCVSEGMQTIDALLTCKTKRKREATQSSVKKTCQTTEQGTYPSNSSGDPSPTDALNNLPFPMTYYTLTAKELEDNGYCNRPDFCSTLPAPATPPYEILALDCEMCITREGFELTRVTLVDVKGQVVLDKLIKPSNPIIDYNTRYSGITDEMLNGVTTTLKDIQEEFLQLVYKETILVGHSLENDLLALKIFHDLVIDTAVLYKHPRGKSFKTALRVLSRRFLSREIQDSGNGHDSIEDARATMELALLKIRHGPDFGSPPSFVRKKLLTVLGDYGKTSSIIDGISIVRRYSSELSRSIVVSSDDDALSKARKEVRNDMVHFIWTQFAELNCYFMKQAEDTENVNKKLAEMISLLTCNQKPSGRKSIKCSITSELKDILCRMDERIRSLHSDLPLNSMLIICTGHGDTAIVHRIRKTLSEQTETTLCRDKLVKVLEELQAQAEVGLCFVGVKH</sequence>
<dbReference type="PhylomeDB" id="A0A068UUK4"/>
<dbReference type="PANTHER" id="PTHR12801:SF157">
    <property type="entry name" value="SMALL RNA DEGRADING NUCLEASE 5"/>
    <property type="match status" value="1"/>
</dbReference>
<feature type="region of interest" description="Disordered" evidence="7">
    <location>
        <begin position="190"/>
        <end position="216"/>
    </location>
</feature>
<evidence type="ECO:0000256" key="6">
    <source>
        <dbReference type="ARBA" id="ARBA00023242"/>
    </source>
</evidence>
<dbReference type="InterPro" id="IPR012337">
    <property type="entry name" value="RNaseH-like_sf"/>
</dbReference>
<dbReference type="STRING" id="49390.A0A068UUK4"/>
<feature type="compositionally biased region" description="Low complexity" evidence="7">
    <location>
        <begin position="56"/>
        <end position="68"/>
    </location>
</feature>
<dbReference type="Proteomes" id="UP000295252">
    <property type="component" value="Chromosome II"/>
</dbReference>
<name>A0A068UUK4_COFCA</name>
<evidence type="ECO:0000313" key="9">
    <source>
        <dbReference type="EMBL" id="CDP11992.1"/>
    </source>
</evidence>
<feature type="region of interest" description="Disordered" evidence="7">
    <location>
        <begin position="32"/>
        <end position="68"/>
    </location>
</feature>
<gene>
    <name evidence="9" type="ORF">GSCOC_T00035335001</name>
</gene>
<dbReference type="GO" id="GO:0004527">
    <property type="term" value="F:exonuclease activity"/>
    <property type="evidence" value="ECO:0007669"/>
    <property type="project" value="UniProtKB-KW"/>
</dbReference>
<dbReference type="OMA" id="WTQFSKL"/>
<comment type="subcellular location">
    <subcellularLocation>
        <location evidence="1">Nucleus</location>
    </subcellularLocation>
</comment>
<evidence type="ECO:0000256" key="4">
    <source>
        <dbReference type="ARBA" id="ARBA00022801"/>
    </source>
</evidence>
<organism evidence="9 10">
    <name type="scientific">Coffea canephora</name>
    <name type="common">Robusta coffee</name>
    <dbReference type="NCBI Taxonomy" id="49390"/>
    <lineage>
        <taxon>Eukaryota</taxon>
        <taxon>Viridiplantae</taxon>
        <taxon>Streptophyta</taxon>
        <taxon>Embryophyta</taxon>
        <taxon>Tracheophyta</taxon>
        <taxon>Spermatophyta</taxon>
        <taxon>Magnoliopsida</taxon>
        <taxon>eudicotyledons</taxon>
        <taxon>Gunneridae</taxon>
        <taxon>Pentapetalae</taxon>
        <taxon>asterids</taxon>
        <taxon>lamiids</taxon>
        <taxon>Gentianales</taxon>
        <taxon>Rubiaceae</taxon>
        <taxon>Ixoroideae</taxon>
        <taxon>Gardenieae complex</taxon>
        <taxon>Bertiereae - Coffeeae clade</taxon>
        <taxon>Coffeeae</taxon>
        <taxon>Coffea</taxon>
    </lineage>
</organism>
<dbReference type="Pfam" id="PF00929">
    <property type="entry name" value="RNase_T"/>
    <property type="match status" value="1"/>
</dbReference>
<protein>
    <recommendedName>
        <fullName evidence="8">Exonuclease domain-containing protein</fullName>
    </recommendedName>
</protein>
<dbReference type="InterPro" id="IPR047021">
    <property type="entry name" value="REXO1/3/4-like"/>
</dbReference>
<dbReference type="InterPro" id="IPR034922">
    <property type="entry name" value="REX1-like_exo"/>
</dbReference>
<comment type="similarity">
    <text evidence="2">Belongs to the REXO1/REXO3 family.</text>
</comment>
<dbReference type="OrthoDB" id="206335at2759"/>
<keyword evidence="5" id="KW-0269">Exonuclease</keyword>
<keyword evidence="4" id="KW-0378">Hydrolase</keyword>
<evidence type="ECO:0000256" key="5">
    <source>
        <dbReference type="ARBA" id="ARBA00022839"/>
    </source>
</evidence>